<dbReference type="PROSITE" id="PS00420">
    <property type="entry name" value="SRCR_1"/>
    <property type="match status" value="1"/>
</dbReference>
<evidence type="ECO:0000313" key="13">
    <source>
        <dbReference type="EMBL" id="KAL0963566.1"/>
    </source>
</evidence>
<keyword evidence="8" id="KW-0325">Glycoprotein</keyword>
<dbReference type="InterPro" id="IPR001190">
    <property type="entry name" value="SRCR"/>
</dbReference>
<dbReference type="PRINTS" id="PR00258">
    <property type="entry name" value="SPERACTRCPTR"/>
</dbReference>
<dbReference type="PANTHER" id="PTHR48071">
    <property type="entry name" value="SRCR DOMAIN-CONTAINING PROTEIN"/>
    <property type="match status" value="1"/>
</dbReference>
<keyword evidence="5 11" id="KW-0472">Membrane</keyword>
<evidence type="ECO:0000256" key="5">
    <source>
        <dbReference type="ARBA" id="ARBA00023136"/>
    </source>
</evidence>
<dbReference type="Proteomes" id="UP001557470">
    <property type="component" value="Unassembled WGS sequence"/>
</dbReference>
<evidence type="ECO:0000259" key="12">
    <source>
        <dbReference type="PROSITE" id="PS50287"/>
    </source>
</evidence>
<dbReference type="InterPro" id="IPR008160">
    <property type="entry name" value="Collagen"/>
</dbReference>
<feature type="disulfide bond" evidence="9">
    <location>
        <begin position="379"/>
        <end position="389"/>
    </location>
</feature>
<evidence type="ECO:0000256" key="8">
    <source>
        <dbReference type="ARBA" id="ARBA00023180"/>
    </source>
</evidence>
<evidence type="ECO:0000256" key="3">
    <source>
        <dbReference type="ARBA" id="ARBA00022968"/>
    </source>
</evidence>
<keyword evidence="3" id="KW-0735">Signal-anchor</keyword>
<feature type="region of interest" description="Disordered" evidence="10">
    <location>
        <begin position="161"/>
        <end position="306"/>
    </location>
</feature>
<keyword evidence="6 9" id="KW-1015">Disulfide bond</keyword>
<keyword evidence="14" id="KW-1185">Reference proteome</keyword>
<dbReference type="PROSITE" id="PS50287">
    <property type="entry name" value="SRCR_2"/>
    <property type="match status" value="1"/>
</dbReference>
<comment type="caution">
    <text evidence="9">Lacks conserved residue(s) required for the propagation of feature annotation.</text>
</comment>
<feature type="domain" description="SRCR" evidence="12">
    <location>
        <begin position="315"/>
        <end position="410"/>
    </location>
</feature>
<organism evidence="13 14">
    <name type="scientific">Umbra pygmaea</name>
    <name type="common">Eastern mudminnow</name>
    <dbReference type="NCBI Taxonomy" id="75934"/>
    <lineage>
        <taxon>Eukaryota</taxon>
        <taxon>Metazoa</taxon>
        <taxon>Chordata</taxon>
        <taxon>Craniata</taxon>
        <taxon>Vertebrata</taxon>
        <taxon>Euteleostomi</taxon>
        <taxon>Actinopterygii</taxon>
        <taxon>Neopterygii</taxon>
        <taxon>Teleostei</taxon>
        <taxon>Protacanthopterygii</taxon>
        <taxon>Esociformes</taxon>
        <taxon>Umbridae</taxon>
        <taxon>Umbra</taxon>
    </lineage>
</organism>
<dbReference type="Pfam" id="PF01391">
    <property type="entry name" value="Collagen"/>
    <property type="match status" value="2"/>
</dbReference>
<feature type="compositionally biased region" description="Basic and acidic residues" evidence="10">
    <location>
        <begin position="179"/>
        <end position="192"/>
    </location>
</feature>
<evidence type="ECO:0000256" key="9">
    <source>
        <dbReference type="PROSITE-ProRule" id="PRU00196"/>
    </source>
</evidence>
<keyword evidence="2 11" id="KW-0812">Transmembrane</keyword>
<keyword evidence="4 11" id="KW-1133">Transmembrane helix</keyword>
<evidence type="ECO:0000256" key="10">
    <source>
        <dbReference type="SAM" id="MobiDB-lite"/>
    </source>
</evidence>
<evidence type="ECO:0000313" key="14">
    <source>
        <dbReference type="Proteomes" id="UP001557470"/>
    </source>
</evidence>
<dbReference type="AlphaFoldDB" id="A0ABD0WDV3"/>
<dbReference type="SUPFAM" id="SSF56487">
    <property type="entry name" value="SRCR-like"/>
    <property type="match status" value="1"/>
</dbReference>
<dbReference type="FunFam" id="3.10.250.10:FF:000011">
    <property type="entry name" value="Scavenger receptor class A member 5"/>
    <property type="match status" value="1"/>
</dbReference>
<dbReference type="SMART" id="SM00202">
    <property type="entry name" value="SR"/>
    <property type="match status" value="1"/>
</dbReference>
<reference evidence="13 14" key="1">
    <citation type="submission" date="2024-06" db="EMBL/GenBank/DDBJ databases">
        <authorList>
            <person name="Pan Q."/>
            <person name="Wen M."/>
            <person name="Jouanno E."/>
            <person name="Zahm M."/>
            <person name="Klopp C."/>
            <person name="Cabau C."/>
            <person name="Louis A."/>
            <person name="Berthelot C."/>
            <person name="Parey E."/>
            <person name="Roest Crollius H."/>
            <person name="Montfort J."/>
            <person name="Robinson-Rechavi M."/>
            <person name="Bouchez O."/>
            <person name="Lampietro C."/>
            <person name="Lopez Roques C."/>
            <person name="Donnadieu C."/>
            <person name="Postlethwait J."/>
            <person name="Bobe J."/>
            <person name="Verreycken H."/>
            <person name="Guiguen Y."/>
        </authorList>
    </citation>
    <scope>NUCLEOTIDE SEQUENCE [LARGE SCALE GENOMIC DNA]</scope>
    <source>
        <strain evidence="13">Up_M1</strain>
        <tissue evidence="13">Testis</tissue>
    </source>
</reference>
<dbReference type="Gene3D" id="3.10.250.10">
    <property type="entry name" value="SRCR-like domain"/>
    <property type="match status" value="1"/>
</dbReference>
<dbReference type="InterPro" id="IPR036772">
    <property type="entry name" value="SRCR-like_dom_sf"/>
</dbReference>
<dbReference type="PANTHER" id="PTHR48071:SF18">
    <property type="entry name" value="DELETED IN MALIGNANT BRAIN TUMORS 1 PROTEIN-RELATED"/>
    <property type="match status" value="1"/>
</dbReference>
<evidence type="ECO:0000256" key="2">
    <source>
        <dbReference type="ARBA" id="ARBA00022692"/>
    </source>
</evidence>
<evidence type="ECO:0000256" key="4">
    <source>
        <dbReference type="ARBA" id="ARBA00022989"/>
    </source>
</evidence>
<dbReference type="GO" id="GO:0016020">
    <property type="term" value="C:membrane"/>
    <property type="evidence" value="ECO:0007669"/>
    <property type="project" value="UniProtKB-SubCell"/>
</dbReference>
<protein>
    <recommendedName>
        <fullName evidence="12">SRCR domain-containing protein</fullName>
    </recommendedName>
</protein>
<feature type="transmembrane region" description="Helical" evidence="11">
    <location>
        <begin position="49"/>
        <end position="72"/>
    </location>
</feature>
<name>A0ABD0WDV3_UMBPY</name>
<comment type="subcellular location">
    <subcellularLocation>
        <location evidence="1">Membrane</location>
        <topology evidence="1">Single-pass type II membrane protein</topology>
    </subcellularLocation>
</comment>
<evidence type="ECO:0000256" key="6">
    <source>
        <dbReference type="ARBA" id="ARBA00023157"/>
    </source>
</evidence>
<dbReference type="EMBL" id="JAGEUA010000010">
    <property type="protein sequence ID" value="KAL0963566.1"/>
    <property type="molecule type" value="Genomic_DNA"/>
</dbReference>
<dbReference type="Pfam" id="PF00530">
    <property type="entry name" value="SRCR"/>
    <property type="match status" value="1"/>
</dbReference>
<keyword evidence="7" id="KW-0675">Receptor</keyword>
<comment type="caution">
    <text evidence="13">The sequence shown here is derived from an EMBL/GenBank/DDBJ whole genome shotgun (WGS) entry which is preliminary data.</text>
</comment>
<evidence type="ECO:0000256" key="1">
    <source>
        <dbReference type="ARBA" id="ARBA00004606"/>
    </source>
</evidence>
<evidence type="ECO:0000256" key="7">
    <source>
        <dbReference type="ARBA" id="ARBA00023170"/>
    </source>
</evidence>
<evidence type="ECO:0000256" key="11">
    <source>
        <dbReference type="SAM" id="Phobius"/>
    </source>
</evidence>
<gene>
    <name evidence="13" type="ORF">UPYG_G00308050</name>
</gene>
<accession>A0ABD0WDV3</accession>
<sequence length="410" mass="43100">METSVDNVQVSSFCQSNPLYDMDMEPTRSNLYTFQSSDLKPKSRRAERCLNGIVIYLIILTVLNAFLLYKVFTMDYGSASSSNPMAKMQINDNHIVEVLAKNTSLETNSIRRDLRQLQTQVTSLCEDDGQLGQLRTNLLVVNTSTTLLQDKVKALSLLKALPGPPGVTGPPGKMGEPGLKGEKGDTGERGQKGDPGVDGQMGAKGEQGDAASKAANCTGPPGPQGPQGLKGDQGSNGLPGIPGMNGTKGETGPHGEPGQKGDQGATGPPGPTGPRGPKGEEGRQGTKGNLGLPGSPGPKGNTGERGVYGSLTAKVRIVGGGTRGRVEVLWLEQWGTVCDDDFDVLDGTVLCKMLGYQRASSVYTSSPGTGRIWLDGLRCTGKEVSIFDCPHNGMGINNCQHNEDAGLQCV</sequence>
<proteinExistence type="predicted"/>